<dbReference type="EMBL" id="JBHTAT010000001">
    <property type="protein sequence ID" value="MFC7254518.1"/>
    <property type="molecule type" value="Genomic_DNA"/>
</dbReference>
<keyword evidence="2" id="KW-0472">Membrane</keyword>
<reference evidence="3 4" key="1">
    <citation type="journal article" date="2019" name="Int. J. Syst. Evol. Microbiol.">
        <title>The Global Catalogue of Microorganisms (GCM) 10K type strain sequencing project: providing services to taxonomists for standard genome sequencing and annotation.</title>
        <authorList>
            <consortium name="The Broad Institute Genomics Platform"/>
            <consortium name="The Broad Institute Genome Sequencing Center for Infectious Disease"/>
            <person name="Wu L."/>
            <person name="Ma J."/>
        </authorList>
    </citation>
    <scope>NUCLEOTIDE SEQUENCE [LARGE SCALE GENOMIC DNA]</scope>
    <source>
        <strain evidence="3 4">GX21</strain>
    </source>
</reference>
<protein>
    <submittedName>
        <fullName evidence="3">Uncharacterized protein</fullName>
    </submittedName>
</protein>
<accession>A0ABD5ZV74</accession>
<evidence type="ECO:0000313" key="4">
    <source>
        <dbReference type="Proteomes" id="UP001596434"/>
    </source>
</evidence>
<dbReference type="Proteomes" id="UP001596434">
    <property type="component" value="Unassembled WGS sequence"/>
</dbReference>
<organism evidence="3 4">
    <name type="scientific">Haloplanus litoreus</name>
    <dbReference type="NCBI Taxonomy" id="767515"/>
    <lineage>
        <taxon>Archaea</taxon>
        <taxon>Methanobacteriati</taxon>
        <taxon>Methanobacteriota</taxon>
        <taxon>Stenosarchaea group</taxon>
        <taxon>Halobacteria</taxon>
        <taxon>Halobacteriales</taxon>
        <taxon>Haloferacaceae</taxon>
        <taxon>Haloplanus</taxon>
    </lineage>
</organism>
<dbReference type="AlphaFoldDB" id="A0ABD5ZV74"/>
<keyword evidence="4" id="KW-1185">Reference proteome</keyword>
<comment type="caution">
    <text evidence="3">The sequence shown here is derived from an EMBL/GenBank/DDBJ whole genome shotgun (WGS) entry which is preliminary data.</text>
</comment>
<gene>
    <name evidence="3" type="ORF">ACFQKE_04240</name>
</gene>
<dbReference type="RefSeq" id="WP_379702720.1">
    <property type="nucleotide sequence ID" value="NZ_JBHTAT010000001.1"/>
</dbReference>
<feature type="transmembrane region" description="Helical" evidence="2">
    <location>
        <begin position="124"/>
        <end position="148"/>
    </location>
</feature>
<dbReference type="GeneID" id="96952832"/>
<evidence type="ECO:0000256" key="2">
    <source>
        <dbReference type="SAM" id="Phobius"/>
    </source>
</evidence>
<evidence type="ECO:0000256" key="1">
    <source>
        <dbReference type="SAM" id="MobiDB-lite"/>
    </source>
</evidence>
<keyword evidence="2" id="KW-1133">Transmembrane helix</keyword>
<feature type="transmembrane region" description="Helical" evidence="2">
    <location>
        <begin position="160"/>
        <end position="181"/>
    </location>
</feature>
<keyword evidence="2" id="KW-0812">Transmembrane</keyword>
<feature type="region of interest" description="Disordered" evidence="1">
    <location>
        <begin position="1"/>
        <end position="26"/>
    </location>
</feature>
<feature type="compositionally biased region" description="Basic and acidic residues" evidence="1">
    <location>
        <begin position="9"/>
        <end position="23"/>
    </location>
</feature>
<evidence type="ECO:0000313" key="3">
    <source>
        <dbReference type="EMBL" id="MFC7254518.1"/>
    </source>
</evidence>
<name>A0ABD5ZV74_9EURY</name>
<sequence>MTRFETLPEDAHAKLKTDPRHTNGNELLPATVATTMRGHDRPIWTASQMQAELDTGHGKETVRNKLNTLEEIGICASMRANGGRIYWWDDERSDWPLPPDVAVEGREGPTLAEVLDPWYAKVGLIGLLSPAVAGVPIVAGVLAVGGALSLPIEGSELLSMGLIAIVLSYVLMVYAGLLIFVEWATDERVSVTGFTD</sequence>
<proteinExistence type="predicted"/>